<evidence type="ECO:0000256" key="15">
    <source>
        <dbReference type="ARBA" id="ARBA00029673"/>
    </source>
</evidence>
<evidence type="ECO:0000313" key="26">
    <source>
        <dbReference type="Proteomes" id="UP001353858"/>
    </source>
</evidence>
<evidence type="ECO:0000256" key="18">
    <source>
        <dbReference type="ARBA" id="ARBA00031927"/>
    </source>
</evidence>
<dbReference type="PANTHER" id="PTHR43758:SF2">
    <property type="entry name" value="OXIDIZED PURINE NUCLEOSIDE TRIPHOSPHATE HYDROLASE"/>
    <property type="match status" value="1"/>
</dbReference>
<dbReference type="EMBL" id="JARPUR010000006">
    <property type="protein sequence ID" value="KAK4874924.1"/>
    <property type="molecule type" value="Genomic_DNA"/>
</dbReference>
<comment type="subcellular location">
    <subcellularLocation>
        <location evidence="2">Nucleus</location>
    </subcellularLocation>
</comment>
<dbReference type="PANTHER" id="PTHR43758">
    <property type="entry name" value="7,8-DIHYDRO-8-OXOGUANINE TRIPHOSPHATASE"/>
    <property type="match status" value="1"/>
</dbReference>
<feature type="domain" description="Nudix hydrolase" evidence="24">
    <location>
        <begin position="1"/>
        <end position="129"/>
    </location>
</feature>
<dbReference type="PROSITE" id="PS00893">
    <property type="entry name" value="NUDIX_BOX"/>
    <property type="match status" value="2"/>
</dbReference>
<protein>
    <recommendedName>
        <fullName evidence="14">Oxidized purine nucleoside triphosphate hydrolase</fullName>
        <ecNumber evidence="13">3.6.1.56</ecNumber>
    </recommendedName>
    <alternativeName>
        <fullName evidence="18">2-hydroxy-dATP diphosphatase</fullName>
    </alternativeName>
    <alternativeName>
        <fullName evidence="17">7,8-dihydro-8-oxoguanine triphosphatase</fullName>
    </alternativeName>
    <alternativeName>
        <fullName evidence="16">8-oxo-dGTPase</fullName>
    </alternativeName>
    <alternativeName>
        <fullName evidence="19">Methylated purine nucleoside triphosphate hydrolase</fullName>
    </alternativeName>
    <alternativeName>
        <fullName evidence="15">Nucleoside diphosphate-linked moiety X motif 1</fullName>
    </alternativeName>
</protein>
<keyword evidence="8" id="KW-0539">Nucleus</keyword>
<dbReference type="InterPro" id="IPR015797">
    <property type="entry name" value="NUDIX_hydrolase-like_dom_sf"/>
</dbReference>
<organism evidence="25 26">
    <name type="scientific">Aquatica leii</name>
    <dbReference type="NCBI Taxonomy" id="1421715"/>
    <lineage>
        <taxon>Eukaryota</taxon>
        <taxon>Metazoa</taxon>
        <taxon>Ecdysozoa</taxon>
        <taxon>Arthropoda</taxon>
        <taxon>Hexapoda</taxon>
        <taxon>Insecta</taxon>
        <taxon>Pterygota</taxon>
        <taxon>Neoptera</taxon>
        <taxon>Endopterygota</taxon>
        <taxon>Coleoptera</taxon>
        <taxon>Polyphaga</taxon>
        <taxon>Elateriformia</taxon>
        <taxon>Elateroidea</taxon>
        <taxon>Lampyridae</taxon>
        <taxon>Luciolinae</taxon>
        <taxon>Aquatica</taxon>
    </lineage>
</organism>
<comment type="cofactor">
    <cofactor evidence="1">
        <name>Mg(2+)</name>
        <dbReference type="ChEBI" id="CHEBI:18420"/>
    </cofactor>
</comment>
<evidence type="ECO:0000256" key="5">
    <source>
        <dbReference type="ARBA" id="ARBA00022723"/>
    </source>
</evidence>
<evidence type="ECO:0000256" key="9">
    <source>
        <dbReference type="ARBA" id="ARBA00024448"/>
    </source>
</evidence>
<evidence type="ECO:0000256" key="3">
    <source>
        <dbReference type="ARBA" id="ARBA00005582"/>
    </source>
</evidence>
<keyword evidence="5" id="KW-0479">Metal-binding</keyword>
<evidence type="ECO:0000256" key="16">
    <source>
        <dbReference type="ARBA" id="ARBA00030634"/>
    </source>
</evidence>
<evidence type="ECO:0000256" key="1">
    <source>
        <dbReference type="ARBA" id="ARBA00001946"/>
    </source>
</evidence>
<dbReference type="AlphaFoldDB" id="A0AAN7PRM6"/>
<keyword evidence="26" id="KW-1185">Reference proteome</keyword>
<comment type="similarity">
    <text evidence="3">Belongs to the Nudix hydrolase family.</text>
</comment>
<evidence type="ECO:0000256" key="23">
    <source>
        <dbReference type="ARBA" id="ARBA00053094"/>
    </source>
</evidence>
<dbReference type="Proteomes" id="UP001353858">
    <property type="component" value="Unassembled WGS sequence"/>
</dbReference>
<comment type="catalytic activity">
    <reaction evidence="9">
        <text>8-oxo-dATP + H2O = 8-oxo-dAMP + diphosphate + H(+)</text>
        <dbReference type="Rhea" id="RHEA:65396"/>
        <dbReference type="ChEBI" id="CHEBI:15377"/>
        <dbReference type="ChEBI" id="CHEBI:15378"/>
        <dbReference type="ChEBI" id="CHEBI:33019"/>
        <dbReference type="ChEBI" id="CHEBI:71361"/>
        <dbReference type="ChEBI" id="CHEBI:172871"/>
    </reaction>
    <physiologicalReaction direction="left-to-right" evidence="9">
        <dbReference type="Rhea" id="RHEA:65397"/>
    </physiologicalReaction>
</comment>
<evidence type="ECO:0000256" key="13">
    <source>
        <dbReference type="ARBA" id="ARBA00026103"/>
    </source>
</evidence>
<dbReference type="GO" id="GO:0046872">
    <property type="term" value="F:metal ion binding"/>
    <property type="evidence" value="ECO:0007669"/>
    <property type="project" value="UniProtKB-KW"/>
</dbReference>
<evidence type="ECO:0000256" key="14">
    <source>
        <dbReference type="ARBA" id="ARBA00026218"/>
    </source>
</evidence>
<comment type="caution">
    <text evidence="25">The sequence shown here is derived from an EMBL/GenBank/DDBJ whole genome shotgun (WGS) entry which is preliminary data.</text>
</comment>
<evidence type="ECO:0000256" key="2">
    <source>
        <dbReference type="ARBA" id="ARBA00004123"/>
    </source>
</evidence>
<dbReference type="GO" id="GO:0005737">
    <property type="term" value="C:cytoplasm"/>
    <property type="evidence" value="ECO:0007669"/>
    <property type="project" value="TreeGrafter"/>
</dbReference>
<evidence type="ECO:0000256" key="12">
    <source>
        <dbReference type="ARBA" id="ARBA00024596"/>
    </source>
</evidence>
<evidence type="ECO:0000259" key="24">
    <source>
        <dbReference type="PROSITE" id="PS51462"/>
    </source>
</evidence>
<evidence type="ECO:0000256" key="6">
    <source>
        <dbReference type="ARBA" id="ARBA00022801"/>
    </source>
</evidence>
<sequence length="303" mass="35503">MKLKIYTLVFVKKRNEILLGLKARGFGVGLWNGFGGKVEKGESIFEGAKRELKEESNLQAENLNHLGVVTYEEENNPVRSIVHVFITYNVIGTVRGSEEMNPVKWFKFRDIPYQDMWPDANLWYPYVLQDQYFLALVKYVVVGTMPTTHYTLIFIKINGYVLLGYKKRGLGVRKWNGYGGKIEVNENVTDGVIRELYEESNLVVQKDNLKYLGVVTYNDRQHTRVVYIFTSSQFQGELKETEEMKPQWFNLNNLPYNNMWPDSQFWVPLVINNQYFQASFTYINDELNDYSVERLSELPDMIF</sequence>
<evidence type="ECO:0000256" key="11">
    <source>
        <dbReference type="ARBA" id="ARBA00024486"/>
    </source>
</evidence>
<feature type="domain" description="Nudix hydrolase" evidence="24">
    <location>
        <begin position="146"/>
        <end position="275"/>
    </location>
</feature>
<comment type="catalytic activity">
    <reaction evidence="21">
        <text>O(6)-methyl-dGTP + H2O = O(6)-methyl-dGMP + diphosphate + H(+)</text>
        <dbReference type="Rhea" id="RHEA:67600"/>
        <dbReference type="ChEBI" id="CHEBI:15377"/>
        <dbReference type="ChEBI" id="CHEBI:15378"/>
        <dbReference type="ChEBI" id="CHEBI:33019"/>
        <dbReference type="ChEBI" id="CHEBI:169974"/>
        <dbReference type="ChEBI" id="CHEBI:169975"/>
    </reaction>
    <physiologicalReaction direction="left-to-right" evidence="21">
        <dbReference type="Rhea" id="RHEA:67601"/>
    </physiologicalReaction>
</comment>
<keyword evidence="7" id="KW-0460">Magnesium</keyword>
<evidence type="ECO:0000256" key="21">
    <source>
        <dbReference type="ARBA" id="ARBA00048894"/>
    </source>
</evidence>
<comment type="catalytic activity">
    <reaction evidence="11">
        <text>8-oxo-dGTP + H2O = 8-oxo-dGMP + diphosphate + H(+)</text>
        <dbReference type="Rhea" id="RHEA:31575"/>
        <dbReference type="ChEBI" id="CHEBI:15377"/>
        <dbReference type="ChEBI" id="CHEBI:15378"/>
        <dbReference type="ChEBI" id="CHEBI:33019"/>
        <dbReference type="ChEBI" id="CHEBI:63224"/>
        <dbReference type="ChEBI" id="CHEBI:77896"/>
    </reaction>
    <physiologicalReaction direction="left-to-right" evidence="11">
        <dbReference type="Rhea" id="RHEA:31576"/>
    </physiologicalReaction>
</comment>
<evidence type="ECO:0000256" key="10">
    <source>
        <dbReference type="ARBA" id="ARBA00024459"/>
    </source>
</evidence>
<accession>A0AAN7PRM6</accession>
<keyword evidence="6" id="KW-0378">Hydrolase</keyword>
<dbReference type="GO" id="GO:0042262">
    <property type="term" value="P:DNA protection"/>
    <property type="evidence" value="ECO:0007669"/>
    <property type="project" value="InterPro"/>
</dbReference>
<comment type="subunit">
    <text evidence="4">Monomer.</text>
</comment>
<dbReference type="EC" id="3.6.1.56" evidence="13"/>
<evidence type="ECO:0000256" key="7">
    <source>
        <dbReference type="ARBA" id="ARBA00022842"/>
    </source>
</evidence>
<comment type="catalytic activity">
    <reaction evidence="10">
        <text>2-oxo-dATP + H2O = 2-oxo-dAMP + diphosphate + H(+)</text>
        <dbReference type="Rhea" id="RHEA:31583"/>
        <dbReference type="ChEBI" id="CHEBI:15377"/>
        <dbReference type="ChEBI" id="CHEBI:15378"/>
        <dbReference type="ChEBI" id="CHEBI:33019"/>
        <dbReference type="ChEBI" id="CHEBI:63212"/>
        <dbReference type="ChEBI" id="CHEBI:77897"/>
        <dbReference type="EC" id="3.6.1.56"/>
    </reaction>
    <physiologicalReaction direction="left-to-right" evidence="10">
        <dbReference type="Rhea" id="RHEA:31584"/>
    </physiologicalReaction>
</comment>
<comment type="catalytic activity">
    <reaction evidence="12">
        <text>2-oxo-ATP + H2O = 2-oxo-AMP + diphosphate + H(+)</text>
        <dbReference type="Rhea" id="RHEA:67392"/>
        <dbReference type="ChEBI" id="CHEBI:15377"/>
        <dbReference type="ChEBI" id="CHEBI:15378"/>
        <dbReference type="ChEBI" id="CHEBI:33019"/>
        <dbReference type="ChEBI" id="CHEBI:71395"/>
        <dbReference type="ChEBI" id="CHEBI:172878"/>
    </reaction>
    <physiologicalReaction direction="left-to-right" evidence="12">
        <dbReference type="Rhea" id="RHEA:67393"/>
    </physiologicalReaction>
</comment>
<reference evidence="26" key="1">
    <citation type="submission" date="2023-01" db="EMBL/GenBank/DDBJ databases">
        <title>Key to firefly adult light organ development and bioluminescence: homeobox transcription factors regulate luciferase expression and transportation to peroxisome.</title>
        <authorList>
            <person name="Fu X."/>
        </authorList>
    </citation>
    <scope>NUCLEOTIDE SEQUENCE [LARGE SCALE GENOMIC DNA]</scope>
</reference>
<evidence type="ECO:0000256" key="8">
    <source>
        <dbReference type="ARBA" id="ARBA00023242"/>
    </source>
</evidence>
<evidence type="ECO:0000256" key="4">
    <source>
        <dbReference type="ARBA" id="ARBA00011245"/>
    </source>
</evidence>
<dbReference type="Pfam" id="PF00293">
    <property type="entry name" value="NUDIX"/>
    <property type="match status" value="2"/>
</dbReference>
<comment type="function">
    <text evidence="23">Oxidized purine nucleoside triphosphate hydrolase which is a prominent sanitizer of the oxidized nucleotide pool. Catalyzes the hydrolysis of 2-oxo-dATP (2-hydroxy-dATP) into 2-oxo-dAMP. Also has a significant hydrolase activity toward 2-oxo-ATP, 8-oxo-dGTP and 8-oxo-dATP. Through the hydrolysis of oxidized purine nucleoside triphosphates, prevents their incorporation into DNA and the subsequent transversions A:T to C:G and G:C to T:A. Also catalyzes the hydrolysis of methylated purine nucleoside triphosphate preventing their integration into DNA. Through this antimutagenic activity protects cells from oxidative stress.</text>
</comment>
<evidence type="ECO:0000256" key="22">
    <source>
        <dbReference type="ARBA" id="ARBA00049032"/>
    </source>
</evidence>
<gene>
    <name evidence="25" type="ORF">RN001_014284</name>
</gene>
<dbReference type="Gene3D" id="3.90.79.10">
    <property type="entry name" value="Nucleoside Triphosphate Pyrophosphohydrolase"/>
    <property type="match status" value="2"/>
</dbReference>
<evidence type="ECO:0000256" key="17">
    <source>
        <dbReference type="ARBA" id="ARBA00030682"/>
    </source>
</evidence>
<dbReference type="PRINTS" id="PR01403">
    <property type="entry name" value="8OXTPHPHTASE"/>
</dbReference>
<dbReference type="InterPro" id="IPR020084">
    <property type="entry name" value="NUDIX_hydrolase_CS"/>
</dbReference>
<dbReference type="InterPro" id="IPR000086">
    <property type="entry name" value="NUDIX_hydrolase_dom"/>
</dbReference>
<dbReference type="GO" id="GO:0005634">
    <property type="term" value="C:nucleus"/>
    <property type="evidence" value="ECO:0007669"/>
    <property type="project" value="UniProtKB-SubCell"/>
</dbReference>
<evidence type="ECO:0000256" key="20">
    <source>
        <dbReference type="ARBA" id="ARBA00048002"/>
    </source>
</evidence>
<comment type="catalytic activity">
    <reaction evidence="20">
        <text>N(6)-methyl-ATP + H2O = N(6)-methyl-AMP + diphosphate + H(+)</text>
        <dbReference type="Rhea" id="RHEA:67608"/>
        <dbReference type="ChEBI" id="CHEBI:15377"/>
        <dbReference type="ChEBI" id="CHEBI:15378"/>
        <dbReference type="ChEBI" id="CHEBI:33019"/>
        <dbReference type="ChEBI" id="CHEBI:144842"/>
        <dbReference type="ChEBI" id="CHEBI:172873"/>
    </reaction>
    <physiologicalReaction direction="left-to-right" evidence="20">
        <dbReference type="Rhea" id="RHEA:67609"/>
    </physiologicalReaction>
</comment>
<dbReference type="SUPFAM" id="SSF55811">
    <property type="entry name" value="Nudix"/>
    <property type="match status" value="2"/>
</dbReference>
<proteinExistence type="inferred from homology"/>
<comment type="catalytic activity">
    <reaction evidence="22">
        <text>N(6)-methyl-dATP + H2O = N(6)-methyl-dAMP + diphosphate + H(+)</text>
        <dbReference type="Rhea" id="RHEA:67604"/>
        <dbReference type="ChEBI" id="CHEBI:15377"/>
        <dbReference type="ChEBI" id="CHEBI:15378"/>
        <dbReference type="ChEBI" id="CHEBI:33019"/>
        <dbReference type="ChEBI" id="CHEBI:169976"/>
        <dbReference type="ChEBI" id="CHEBI:172872"/>
    </reaction>
    <physiologicalReaction direction="left-to-right" evidence="22">
        <dbReference type="Rhea" id="RHEA:67605"/>
    </physiologicalReaction>
</comment>
<dbReference type="GO" id="GO:0008828">
    <property type="term" value="F:dATP diphosphatase activity"/>
    <property type="evidence" value="ECO:0007669"/>
    <property type="project" value="UniProtKB-EC"/>
</dbReference>
<dbReference type="InterPro" id="IPR003563">
    <property type="entry name" value="8ODP"/>
</dbReference>
<evidence type="ECO:0000313" key="25">
    <source>
        <dbReference type="EMBL" id="KAK4874924.1"/>
    </source>
</evidence>
<dbReference type="GO" id="GO:0008413">
    <property type="term" value="F:8-oxo-7,8-dihydroguanosine triphosphate pyrophosphatase activity"/>
    <property type="evidence" value="ECO:0007669"/>
    <property type="project" value="InterPro"/>
</dbReference>
<evidence type="ECO:0000256" key="19">
    <source>
        <dbReference type="ARBA" id="ARBA00032071"/>
    </source>
</evidence>
<dbReference type="CDD" id="cd03427">
    <property type="entry name" value="NUDIX_MTH1_Nudt1"/>
    <property type="match status" value="2"/>
</dbReference>
<name>A0AAN7PRM6_9COLE</name>
<dbReference type="PROSITE" id="PS51462">
    <property type="entry name" value="NUDIX"/>
    <property type="match status" value="2"/>
</dbReference>